<dbReference type="InterPro" id="IPR054015">
    <property type="entry name" value="ExsA-like_N"/>
</dbReference>
<dbReference type="SUPFAM" id="SSF51215">
    <property type="entry name" value="Regulatory protein AraC"/>
    <property type="match status" value="1"/>
</dbReference>
<dbReference type="Pfam" id="PF22200">
    <property type="entry name" value="ExsA_N"/>
    <property type="match status" value="1"/>
</dbReference>
<evidence type="ECO:0000259" key="4">
    <source>
        <dbReference type="PROSITE" id="PS01124"/>
    </source>
</evidence>
<keyword evidence="2" id="KW-0238">DNA-binding</keyword>
<dbReference type="InterPro" id="IPR037923">
    <property type="entry name" value="HTH-like"/>
</dbReference>
<dbReference type="SMART" id="SM00342">
    <property type="entry name" value="HTH_ARAC"/>
    <property type="match status" value="1"/>
</dbReference>
<reference evidence="5 6" key="2">
    <citation type="submission" date="2019-09" db="EMBL/GenBank/DDBJ databases">
        <authorList>
            <person name="Jin C."/>
        </authorList>
    </citation>
    <scope>NUCLEOTIDE SEQUENCE [LARGE SCALE GENOMIC DNA]</scope>
    <source>
        <strain evidence="5 6">BN140078</strain>
    </source>
</reference>
<sequence length="273" mass="31782">MKANAITTCYVGPEISPEQFIPEHFFLYLAKGKIEGYDGHRKYVMKAGDYVLACKNQLARYNKHTDKGAFEKVVVVFDQAFLKGYMERYKIVPPAPSPKAPFIPLQKNELVPHFIQSLTPYYNNENNRIGDPFLNVKREELLMILLQHNSELAGILFDFREPEKLDLEAYMNRNYKFNVHLERFAYLTGRSLSVFKRDFAAIFSDTPNRWLTQRRLQEAYFLLDKKGAKPSEIYLDLGFENLSHFSFAFKKKYGIAPTELSDRKKQALPLKKA</sequence>
<organism evidence="5 6">
    <name type="scientific">Chitinophaga agrisoli</name>
    <dbReference type="NCBI Taxonomy" id="2607653"/>
    <lineage>
        <taxon>Bacteria</taxon>
        <taxon>Pseudomonadati</taxon>
        <taxon>Bacteroidota</taxon>
        <taxon>Chitinophagia</taxon>
        <taxon>Chitinophagales</taxon>
        <taxon>Chitinophagaceae</taxon>
        <taxon>Chitinophaga</taxon>
    </lineage>
</organism>
<dbReference type="InterPro" id="IPR018060">
    <property type="entry name" value="HTH_AraC"/>
</dbReference>
<accession>A0A5B2VZW4</accession>
<evidence type="ECO:0000256" key="3">
    <source>
        <dbReference type="ARBA" id="ARBA00023163"/>
    </source>
</evidence>
<feature type="domain" description="HTH araC/xylS-type" evidence="4">
    <location>
        <begin position="165"/>
        <end position="263"/>
    </location>
</feature>
<gene>
    <name evidence="5" type="ORF">F0L74_10585</name>
</gene>
<comment type="caution">
    <text evidence="5">The sequence shown here is derived from an EMBL/GenBank/DDBJ whole genome shotgun (WGS) entry which is preliminary data.</text>
</comment>
<evidence type="ECO:0000256" key="2">
    <source>
        <dbReference type="ARBA" id="ARBA00023125"/>
    </source>
</evidence>
<keyword evidence="3" id="KW-0804">Transcription</keyword>
<dbReference type="SUPFAM" id="SSF46689">
    <property type="entry name" value="Homeodomain-like"/>
    <property type="match status" value="1"/>
</dbReference>
<reference evidence="5 6" key="1">
    <citation type="submission" date="2019-09" db="EMBL/GenBank/DDBJ databases">
        <title>Chitinophaga ginsengihumi sp. nov., isolated from soil of ginseng rhizosphere.</title>
        <authorList>
            <person name="Lee J."/>
        </authorList>
    </citation>
    <scope>NUCLEOTIDE SEQUENCE [LARGE SCALE GENOMIC DNA]</scope>
    <source>
        <strain evidence="5 6">BN140078</strain>
    </source>
</reference>
<proteinExistence type="predicted"/>
<dbReference type="PANTHER" id="PTHR46796">
    <property type="entry name" value="HTH-TYPE TRANSCRIPTIONAL ACTIVATOR RHAS-RELATED"/>
    <property type="match status" value="1"/>
</dbReference>
<keyword evidence="1" id="KW-0805">Transcription regulation</keyword>
<dbReference type="PROSITE" id="PS01124">
    <property type="entry name" value="HTH_ARAC_FAMILY_2"/>
    <property type="match status" value="1"/>
</dbReference>
<dbReference type="Gene3D" id="1.10.10.60">
    <property type="entry name" value="Homeodomain-like"/>
    <property type="match status" value="1"/>
</dbReference>
<dbReference type="InterPro" id="IPR009057">
    <property type="entry name" value="Homeodomain-like_sf"/>
</dbReference>
<dbReference type="GO" id="GO:0043565">
    <property type="term" value="F:sequence-specific DNA binding"/>
    <property type="evidence" value="ECO:0007669"/>
    <property type="project" value="InterPro"/>
</dbReference>
<dbReference type="Proteomes" id="UP000324611">
    <property type="component" value="Unassembled WGS sequence"/>
</dbReference>
<dbReference type="Pfam" id="PF12833">
    <property type="entry name" value="HTH_18"/>
    <property type="match status" value="1"/>
</dbReference>
<dbReference type="InterPro" id="IPR050204">
    <property type="entry name" value="AraC_XylS_family_regulators"/>
</dbReference>
<dbReference type="AlphaFoldDB" id="A0A5B2VZW4"/>
<name>A0A5B2VZW4_9BACT</name>
<evidence type="ECO:0000256" key="1">
    <source>
        <dbReference type="ARBA" id="ARBA00023015"/>
    </source>
</evidence>
<evidence type="ECO:0000313" key="5">
    <source>
        <dbReference type="EMBL" id="KAA2243872.1"/>
    </source>
</evidence>
<keyword evidence="6" id="KW-1185">Reference proteome</keyword>
<protein>
    <submittedName>
        <fullName evidence="5">Helix-turn-helix transcriptional regulator</fullName>
    </submittedName>
</protein>
<dbReference type="EMBL" id="VUOC01000002">
    <property type="protein sequence ID" value="KAA2243872.1"/>
    <property type="molecule type" value="Genomic_DNA"/>
</dbReference>
<dbReference type="GO" id="GO:0003700">
    <property type="term" value="F:DNA-binding transcription factor activity"/>
    <property type="evidence" value="ECO:0007669"/>
    <property type="project" value="InterPro"/>
</dbReference>
<evidence type="ECO:0000313" key="6">
    <source>
        <dbReference type="Proteomes" id="UP000324611"/>
    </source>
</evidence>